<dbReference type="InterPro" id="IPR011465">
    <property type="entry name" value="DUF1571"/>
</dbReference>
<sequence>MIRKYGPRPWSLLTWRKPMIRATCTCMPMLGISALIAFQSWNAYWDHLTRGHRSSVVEEGVNESGGTVLSNALLTLSVVPVAPLGDADPLPNIAEALRLPSCCVDAAELRSEAQRIVWARTIVEAARRHYAEIKDYTATMIMRERIDGVLGEPTYLNVKIRNQPHSVYLRYLRPSRGKEAIYVEGCRDNQVWAHEAPGLFKLLTGTVKLDPTSPLAMKGHRYPITDLSMGHLLKTVSERWTVELQEGRSLLAFPTERDEDGRELLGVRCIHVTPAPGDFFHRVDLWFDMENGLPVKYAAFSQPPPDSDEPVLEEEYVTRDLRINVGLTDHDFDPANPNYSFSLGR</sequence>
<organism evidence="1 2">
    <name type="scientific">Isosphaera pallida (strain ATCC 43644 / DSM 9630 / IS1B)</name>
    <dbReference type="NCBI Taxonomy" id="575540"/>
    <lineage>
        <taxon>Bacteria</taxon>
        <taxon>Pseudomonadati</taxon>
        <taxon>Planctomycetota</taxon>
        <taxon>Planctomycetia</taxon>
        <taxon>Isosphaerales</taxon>
        <taxon>Isosphaeraceae</taxon>
        <taxon>Isosphaera</taxon>
    </lineage>
</organism>
<reference evidence="1 2" key="2">
    <citation type="journal article" date="2011" name="Stand. Genomic Sci.">
        <title>Complete genome sequence of Isosphaera pallida type strain (IS1B).</title>
        <authorList>
            <consortium name="US DOE Joint Genome Institute (JGI-PGF)"/>
            <person name="Goker M."/>
            <person name="Cleland D."/>
            <person name="Saunders E."/>
            <person name="Lapidus A."/>
            <person name="Nolan M."/>
            <person name="Lucas S."/>
            <person name="Hammon N."/>
            <person name="Deshpande S."/>
            <person name="Cheng J.F."/>
            <person name="Tapia R."/>
            <person name="Han C."/>
            <person name="Goodwin L."/>
            <person name="Pitluck S."/>
            <person name="Liolios K."/>
            <person name="Pagani I."/>
            <person name="Ivanova N."/>
            <person name="Mavromatis K."/>
            <person name="Pati A."/>
            <person name="Chen A."/>
            <person name="Palaniappan K."/>
            <person name="Land M."/>
            <person name="Hauser L."/>
            <person name="Chang Y.J."/>
            <person name="Jeffries C.D."/>
            <person name="Detter J.C."/>
            <person name="Beck B."/>
            <person name="Woyke T."/>
            <person name="Bristow J."/>
            <person name="Eisen J.A."/>
            <person name="Markowitz V."/>
            <person name="Hugenholtz P."/>
            <person name="Kyrpides N.C."/>
            <person name="Klenk H.P."/>
        </authorList>
    </citation>
    <scope>NUCLEOTIDE SEQUENCE [LARGE SCALE GENOMIC DNA]</scope>
    <source>
        <strain evidence="2">ATCC 43644 / DSM 9630 / IS1B</strain>
    </source>
</reference>
<evidence type="ECO:0000313" key="1">
    <source>
        <dbReference type="EMBL" id="ADV64138.1"/>
    </source>
</evidence>
<gene>
    <name evidence="1" type="ordered locus">Isop_3581</name>
</gene>
<dbReference type="OrthoDB" id="5456309at2"/>
<dbReference type="InParanoid" id="E8QYF5"/>
<dbReference type="KEGG" id="ipa:Isop_3581"/>
<dbReference type="RefSeq" id="WP_013566426.1">
    <property type="nucleotide sequence ID" value="NC_014962.1"/>
</dbReference>
<evidence type="ECO:0000313" key="2">
    <source>
        <dbReference type="Proteomes" id="UP000008631"/>
    </source>
</evidence>
<dbReference type="HOGENOM" id="CLU_067550_0_0_0"/>
<evidence type="ECO:0008006" key="3">
    <source>
        <dbReference type="Google" id="ProtNLM"/>
    </source>
</evidence>
<dbReference type="eggNOG" id="ENOG5032TW0">
    <property type="taxonomic scope" value="Bacteria"/>
</dbReference>
<dbReference type="AlphaFoldDB" id="E8QYF5"/>
<dbReference type="EMBL" id="CP002353">
    <property type="protein sequence ID" value="ADV64138.1"/>
    <property type="molecule type" value="Genomic_DNA"/>
</dbReference>
<proteinExistence type="predicted"/>
<name>E8QYF5_ISOPI</name>
<accession>E8QYF5</accession>
<dbReference type="Proteomes" id="UP000008631">
    <property type="component" value="Chromosome"/>
</dbReference>
<keyword evidence="2" id="KW-1185">Reference proteome</keyword>
<protein>
    <recommendedName>
        <fullName evidence="3">DUF1571 domain-containing protein</fullName>
    </recommendedName>
</protein>
<dbReference type="Pfam" id="PF07608">
    <property type="entry name" value="DUF1571"/>
    <property type="match status" value="1"/>
</dbReference>
<dbReference type="STRING" id="575540.Isop_3581"/>
<reference key="1">
    <citation type="submission" date="2010-11" db="EMBL/GenBank/DDBJ databases">
        <title>The complete sequence of chromosome of Isophaera pallida ATCC 43644.</title>
        <authorList>
            <consortium name="US DOE Joint Genome Institute (JGI-PGF)"/>
            <person name="Lucas S."/>
            <person name="Copeland A."/>
            <person name="Lapidus A."/>
            <person name="Bruce D."/>
            <person name="Goodwin L."/>
            <person name="Pitluck S."/>
            <person name="Kyrpides N."/>
            <person name="Mavromatis K."/>
            <person name="Pagani I."/>
            <person name="Ivanova N."/>
            <person name="Saunders E."/>
            <person name="Brettin T."/>
            <person name="Detter J.C."/>
            <person name="Han C."/>
            <person name="Tapia R."/>
            <person name="Land M."/>
            <person name="Hauser L."/>
            <person name="Markowitz V."/>
            <person name="Cheng J.-F."/>
            <person name="Hugenholtz P."/>
            <person name="Woyke T."/>
            <person name="Wu D."/>
            <person name="Eisen J.A."/>
        </authorList>
    </citation>
    <scope>NUCLEOTIDE SEQUENCE</scope>
    <source>
        <strain>ATCC 43644</strain>
    </source>
</reference>